<dbReference type="Proteomes" id="UP000284779">
    <property type="component" value="Unassembled WGS sequence"/>
</dbReference>
<keyword evidence="2" id="KW-1185">Reference proteome</keyword>
<dbReference type="InterPro" id="IPR012505">
    <property type="entry name" value="YbbR"/>
</dbReference>
<accession>A0A413R5I3</accession>
<dbReference type="PANTHER" id="PTHR37804:SF1">
    <property type="entry name" value="CDAA REGULATORY PROTEIN CDAR"/>
    <property type="match status" value="1"/>
</dbReference>
<sequence>MKKMLTKLKMSLTNNIGLKFLAVLIALVLWLAIVNVNDPEKTITVSNIPISVTNESAITSRDMVYNVKSEQYLNITVSGKRSIVSNLSAEDFRATASLKELSKVNSIPVDVTAKNASLGRKITIVKQSAQTILVDVENLEEKDFTDLVVEYTGKVADGYVAGLSSMSTDEVTVKAPTSIIDKIKKVAVRCSLDGTNTNISKKCPVILYDKNNKEIKSDEIELSDKKIRVNVNVLRAKQVPISTINKDELGKPADGYVVDDVILSSDSITVYGSEESLDSIESLDIQDDIDVSDAKGDVTQNIDVTGKLPKGLSVSGESTITVKVLIKKLITRTFEYDASEVSLNDLSSDLDVQLVTKKVKVTLQGEEEVISQLTKDDMAISADLGKVKEGTTTVHVDVAVPDNTTLMNNVTIKIKAKAK</sequence>
<dbReference type="EMBL" id="QSFD01000012">
    <property type="protein sequence ID" value="RHA16973.1"/>
    <property type="molecule type" value="Genomic_DNA"/>
</dbReference>
<protein>
    <recommendedName>
        <fullName evidence="3">YbbR-like domain-containing protein</fullName>
    </recommendedName>
</protein>
<evidence type="ECO:0000313" key="2">
    <source>
        <dbReference type="Proteomes" id="UP000284779"/>
    </source>
</evidence>
<dbReference type="Gene3D" id="2.170.120.40">
    <property type="entry name" value="YbbR-like domain"/>
    <property type="match status" value="2"/>
</dbReference>
<dbReference type="Gene3D" id="2.170.120.30">
    <property type="match status" value="2"/>
</dbReference>
<organism evidence="1 2">
    <name type="scientific">Eubacterium ventriosum</name>
    <dbReference type="NCBI Taxonomy" id="39496"/>
    <lineage>
        <taxon>Bacteria</taxon>
        <taxon>Bacillati</taxon>
        <taxon>Bacillota</taxon>
        <taxon>Clostridia</taxon>
        <taxon>Eubacteriales</taxon>
        <taxon>Eubacteriaceae</taxon>
        <taxon>Eubacterium</taxon>
    </lineage>
</organism>
<dbReference type="AlphaFoldDB" id="A0A413R5I3"/>
<dbReference type="Pfam" id="PF07949">
    <property type="entry name" value="YbbR"/>
    <property type="match status" value="2"/>
</dbReference>
<dbReference type="InterPro" id="IPR053154">
    <property type="entry name" value="c-di-AMP_regulator"/>
</dbReference>
<dbReference type="RefSeq" id="WP_117971495.1">
    <property type="nucleotide sequence ID" value="NZ_CAUBDO010000017.1"/>
</dbReference>
<proteinExistence type="predicted"/>
<comment type="caution">
    <text evidence="1">The sequence shown here is derived from an EMBL/GenBank/DDBJ whole genome shotgun (WGS) entry which is preliminary data.</text>
</comment>
<evidence type="ECO:0000313" key="1">
    <source>
        <dbReference type="EMBL" id="RHA16973.1"/>
    </source>
</evidence>
<gene>
    <name evidence="1" type="ORF">DW944_10800</name>
</gene>
<dbReference type="PANTHER" id="PTHR37804">
    <property type="entry name" value="CDAA REGULATORY PROTEIN CDAR"/>
    <property type="match status" value="1"/>
</dbReference>
<name>A0A413R5I3_9FIRM</name>
<evidence type="ECO:0008006" key="3">
    <source>
        <dbReference type="Google" id="ProtNLM"/>
    </source>
</evidence>
<reference evidence="1 2" key="1">
    <citation type="submission" date="2018-08" db="EMBL/GenBank/DDBJ databases">
        <title>A genome reference for cultivated species of the human gut microbiota.</title>
        <authorList>
            <person name="Zou Y."/>
            <person name="Xue W."/>
            <person name="Luo G."/>
        </authorList>
    </citation>
    <scope>NUCLEOTIDE SEQUENCE [LARGE SCALE GENOMIC DNA]</scope>
    <source>
        <strain evidence="1 2">AM44-11BH</strain>
    </source>
</reference>